<feature type="domain" description="Macro" evidence="6">
    <location>
        <begin position="621"/>
        <end position="811"/>
    </location>
</feature>
<evidence type="ECO:0000256" key="3">
    <source>
        <dbReference type="ARBA" id="ARBA00023134"/>
    </source>
</evidence>
<dbReference type="PROSITE" id="PS51720">
    <property type="entry name" value="G_AIG1"/>
    <property type="match status" value="1"/>
</dbReference>
<dbReference type="SUPFAM" id="SSF52540">
    <property type="entry name" value="P-loop containing nucleoside triphosphate hydrolases"/>
    <property type="match status" value="1"/>
</dbReference>
<feature type="region of interest" description="Disordered" evidence="4">
    <location>
        <begin position="596"/>
        <end position="628"/>
    </location>
</feature>
<dbReference type="Pfam" id="PF23222">
    <property type="entry name" value="RRM_PARP14_1"/>
    <property type="match status" value="1"/>
</dbReference>
<dbReference type="InterPro" id="IPR045058">
    <property type="entry name" value="GIMA/IAN/Toc"/>
</dbReference>
<sequence>MGDVPQYPVFFECPSQLLQHQWRAIERYFSLRRRSGGAALGPLTRVRDEVFRVAFTSQTDQQRVLQRSEHVVAVGNETLVLVVRGSLESSSPPIAASNPPIVNSSPPIAASNPPIVNSSPPIAASSPPIGASSPPIAASAVEVQGRSGEKQTSIRRLGEAKLRLLWREIEEGLGKLFPGVQVTRRDAGQVALEGSLKDVVEAGEWISGKENLVLERRVSNMSPHLLAFIRKAYGGPGALKDFLGVGHEVEIELRDIELCFFSLSPDQLDNAANKMQDKFKELKIDLPHSSAVPSELREKLKSKTSKMNQGQLRAQAVFYADSTVCLLGHTKEVEELNEYVIQYILQNGISLPFPELAHELQDFLQLPGFDLSDVTFHPLTLSSGCVLVLEGPNSKVTQVRNLLGPFLDSLVQDTTDLMVSLNLRQGNQTVSSSSLQVLVCQGDLSKQDADVLVDAAREHLENSCDVAAAMGKTGGPEVQRERDILVKQAWKVPTGDVEATTGGNPHFAGGRERSLLERTVQFTLNVAESMELRSVAMPCISSGLFGVPVNVCSEAIVTAVREFCTQGGRSLRTVILIDNRTEVVRALQEACDRLFPGRSTGNSPPRDVRFQTDAAGGDTTRGATAGAPGDNVHVEIVQGTIETQQVDALVSPMVGHDPLSTLVGNILSNIVGSQSDLIPRFINGSGEESMPGDAVLVEGVTGLPSKAIFFLNLVPWDDDEDGTAVQVLRLGISSILISCENRGFGSVALPVLGAGAALRFPHSVIARALMEEVLGFKQNRASRTPLLVRITIHPSDTQAPEVFKGFIEDIHQPDQATGPMRIVLLGKTGSGKSALANSLLGAEELFRTSSSSSSGTSQCQAETGAVHGRSITLIDTPGLFDTDRSEEDLRPEVTRCMVELAPGPHAFLIVLKVERFTEHEQATIMKILQYFSDDALKYAVIVFTHGKQLEEGQRIQEFVGQNRNLSDLVEMCGGRCHVFDNIAWNNNQKNDYRSNQFQAEELLTTIDKMLRENNGGCYTNKTLQGVSEEIKMEEQRLQLSSVNTSQDVIRQRAKTNVLKRLLIQLTGTVTGVLLGALCGAAFMIGVDITSIKDCSELHKLIPAKKVIAAVGGQVLGLSTAAVMSLGGAAGAAAGGAVAYEAVKGANSPQEAAVMAFHAVYDKGKDLKLK</sequence>
<keyword evidence="5" id="KW-0812">Transmembrane</keyword>
<keyword evidence="3" id="KW-0342">GTP-binding</keyword>
<dbReference type="Proteomes" id="UP001153269">
    <property type="component" value="Unassembled WGS sequence"/>
</dbReference>
<dbReference type="GO" id="GO:0005525">
    <property type="term" value="F:GTP binding"/>
    <property type="evidence" value="ECO:0007669"/>
    <property type="project" value="UniProtKB-KW"/>
</dbReference>
<feature type="transmembrane region" description="Helical" evidence="5">
    <location>
        <begin position="1061"/>
        <end position="1086"/>
    </location>
</feature>
<name>A0A9N7YIL1_PLEPL</name>
<dbReference type="CDD" id="cd01852">
    <property type="entry name" value="AIG1"/>
    <property type="match status" value="1"/>
</dbReference>
<dbReference type="Pfam" id="PF01661">
    <property type="entry name" value="Macro"/>
    <property type="match status" value="1"/>
</dbReference>
<feature type="domain" description="AIG1-type G" evidence="7">
    <location>
        <begin position="817"/>
        <end position="1027"/>
    </location>
</feature>
<dbReference type="SMART" id="SM00506">
    <property type="entry name" value="A1pp"/>
    <property type="match status" value="1"/>
</dbReference>
<dbReference type="PANTHER" id="PTHR10903">
    <property type="entry name" value="GTPASE, IMAP FAMILY MEMBER-RELATED"/>
    <property type="match status" value="1"/>
</dbReference>
<evidence type="ECO:0000313" key="8">
    <source>
        <dbReference type="EMBL" id="CAB1426978.1"/>
    </source>
</evidence>
<evidence type="ECO:0000259" key="7">
    <source>
        <dbReference type="PROSITE" id="PS51720"/>
    </source>
</evidence>
<organism evidence="8 9">
    <name type="scientific">Pleuronectes platessa</name>
    <name type="common">European plaice</name>
    <dbReference type="NCBI Taxonomy" id="8262"/>
    <lineage>
        <taxon>Eukaryota</taxon>
        <taxon>Metazoa</taxon>
        <taxon>Chordata</taxon>
        <taxon>Craniata</taxon>
        <taxon>Vertebrata</taxon>
        <taxon>Euteleostomi</taxon>
        <taxon>Actinopterygii</taxon>
        <taxon>Neopterygii</taxon>
        <taxon>Teleostei</taxon>
        <taxon>Neoteleostei</taxon>
        <taxon>Acanthomorphata</taxon>
        <taxon>Carangaria</taxon>
        <taxon>Pleuronectiformes</taxon>
        <taxon>Pleuronectoidei</taxon>
        <taxon>Pleuronectidae</taxon>
        <taxon>Pleuronectes</taxon>
    </lineage>
</organism>
<evidence type="ECO:0000256" key="2">
    <source>
        <dbReference type="ARBA" id="ARBA00022741"/>
    </source>
</evidence>
<feature type="domain" description="Macro" evidence="6">
    <location>
        <begin position="424"/>
        <end position="595"/>
    </location>
</feature>
<dbReference type="SUPFAM" id="SSF52949">
    <property type="entry name" value="Macro domain-like"/>
    <property type="match status" value="2"/>
</dbReference>
<dbReference type="InterPro" id="IPR027417">
    <property type="entry name" value="P-loop_NTPase"/>
</dbReference>
<dbReference type="Pfam" id="PF04548">
    <property type="entry name" value="AIG1"/>
    <property type="match status" value="1"/>
</dbReference>
<feature type="compositionally biased region" description="Low complexity" evidence="4">
    <location>
        <begin position="612"/>
        <end position="628"/>
    </location>
</feature>
<gene>
    <name evidence="8" type="ORF">PLEPLA_LOCUS14916</name>
</gene>
<dbReference type="Gene3D" id="3.40.50.300">
    <property type="entry name" value="P-loop containing nucleotide triphosphate hydrolases"/>
    <property type="match status" value="1"/>
</dbReference>
<dbReference type="EMBL" id="CADEAL010000932">
    <property type="protein sequence ID" value="CAB1426978.1"/>
    <property type="molecule type" value="Genomic_DNA"/>
</dbReference>
<keyword evidence="5" id="KW-1133">Transmembrane helix</keyword>
<proteinExistence type="inferred from homology"/>
<evidence type="ECO:0000259" key="6">
    <source>
        <dbReference type="PROSITE" id="PS51154"/>
    </source>
</evidence>
<keyword evidence="2" id="KW-0547">Nucleotide-binding</keyword>
<dbReference type="Gene3D" id="3.40.220.10">
    <property type="entry name" value="Leucine Aminopeptidase, subunit E, domain 1"/>
    <property type="match status" value="2"/>
</dbReference>
<dbReference type="InterPro" id="IPR057051">
    <property type="entry name" value="PARP14_RPM_1"/>
</dbReference>
<evidence type="ECO:0000313" key="9">
    <source>
        <dbReference type="Proteomes" id="UP001153269"/>
    </source>
</evidence>
<accession>A0A9N7YIL1</accession>
<comment type="similarity">
    <text evidence="1">Belongs to the TRAFAC class TrmE-Era-EngA-EngB-Septin-like GTPase superfamily. AIG1/Toc34/Toc159-like paraseptin GTPase family. IAN subfamily.</text>
</comment>
<reference evidence="8" key="1">
    <citation type="submission" date="2020-03" db="EMBL/GenBank/DDBJ databases">
        <authorList>
            <person name="Weist P."/>
        </authorList>
    </citation>
    <scope>NUCLEOTIDE SEQUENCE</scope>
</reference>
<comment type="caution">
    <text evidence="8">The sequence shown here is derived from an EMBL/GenBank/DDBJ whole genome shotgun (WGS) entry which is preliminary data.</text>
</comment>
<evidence type="ECO:0000256" key="1">
    <source>
        <dbReference type="ARBA" id="ARBA00008535"/>
    </source>
</evidence>
<dbReference type="InterPro" id="IPR002589">
    <property type="entry name" value="Macro_dom"/>
</dbReference>
<dbReference type="InterPro" id="IPR043472">
    <property type="entry name" value="Macro_dom-like"/>
</dbReference>
<dbReference type="FunFam" id="3.40.50.300:FF:000366">
    <property type="entry name" value="GTPase, IMAP family member 2"/>
    <property type="match status" value="1"/>
</dbReference>
<keyword evidence="5" id="KW-0472">Membrane</keyword>
<keyword evidence="9" id="KW-1185">Reference proteome</keyword>
<evidence type="ECO:0000256" key="4">
    <source>
        <dbReference type="SAM" id="MobiDB-lite"/>
    </source>
</evidence>
<protein>
    <recommendedName>
        <fullName evidence="10">AIG1-type G domain-containing protein</fullName>
    </recommendedName>
</protein>
<dbReference type="InterPro" id="IPR006703">
    <property type="entry name" value="G_AIG1"/>
</dbReference>
<evidence type="ECO:0008006" key="10">
    <source>
        <dbReference type="Google" id="ProtNLM"/>
    </source>
</evidence>
<evidence type="ECO:0000256" key="5">
    <source>
        <dbReference type="SAM" id="Phobius"/>
    </source>
</evidence>
<dbReference type="PANTHER" id="PTHR10903:SF62">
    <property type="entry name" value="GTPASE IMAP FAMILY MEMBER 4-LIKE-RELATED"/>
    <property type="match status" value="1"/>
</dbReference>
<dbReference type="AlphaFoldDB" id="A0A9N7YIL1"/>
<dbReference type="PROSITE" id="PS51154">
    <property type="entry name" value="MACRO"/>
    <property type="match status" value="2"/>
</dbReference>